<name>A0A830BXJ2_9LAMI</name>
<dbReference type="CDD" id="cd23116">
    <property type="entry name" value="RING-H2_AIRP1-like"/>
    <property type="match status" value="1"/>
</dbReference>
<comment type="caution">
    <text evidence="10">The sequence shown here is derived from an EMBL/GenBank/DDBJ whole genome shotgun (WGS) entry which is preliminary data.</text>
</comment>
<evidence type="ECO:0000256" key="4">
    <source>
        <dbReference type="ARBA" id="ARBA00022723"/>
    </source>
</evidence>
<accession>A0A830BXJ2</accession>
<dbReference type="OrthoDB" id="8062037at2759"/>
<dbReference type="SUPFAM" id="SSF57850">
    <property type="entry name" value="RING/U-box"/>
    <property type="match status" value="1"/>
</dbReference>
<evidence type="ECO:0000256" key="2">
    <source>
        <dbReference type="ARBA" id="ARBA00012483"/>
    </source>
</evidence>
<keyword evidence="7" id="KW-0862">Zinc</keyword>
<keyword evidence="5 8" id="KW-0863">Zinc-finger</keyword>
<dbReference type="GO" id="GO:0008270">
    <property type="term" value="F:zinc ion binding"/>
    <property type="evidence" value="ECO:0007669"/>
    <property type="project" value="UniProtKB-KW"/>
</dbReference>
<dbReference type="InterPro" id="IPR013083">
    <property type="entry name" value="Znf_RING/FYVE/PHD"/>
</dbReference>
<keyword evidence="3" id="KW-0808">Transferase</keyword>
<evidence type="ECO:0000256" key="8">
    <source>
        <dbReference type="PROSITE-ProRule" id="PRU00175"/>
    </source>
</evidence>
<organism evidence="10 11">
    <name type="scientific">Phtheirospermum japonicum</name>
    <dbReference type="NCBI Taxonomy" id="374723"/>
    <lineage>
        <taxon>Eukaryota</taxon>
        <taxon>Viridiplantae</taxon>
        <taxon>Streptophyta</taxon>
        <taxon>Embryophyta</taxon>
        <taxon>Tracheophyta</taxon>
        <taxon>Spermatophyta</taxon>
        <taxon>Magnoliopsida</taxon>
        <taxon>eudicotyledons</taxon>
        <taxon>Gunneridae</taxon>
        <taxon>Pentapetalae</taxon>
        <taxon>asterids</taxon>
        <taxon>lamiids</taxon>
        <taxon>Lamiales</taxon>
        <taxon>Orobanchaceae</taxon>
        <taxon>Orobanchaceae incertae sedis</taxon>
        <taxon>Phtheirospermum</taxon>
    </lineage>
</organism>
<dbReference type="FunFam" id="3.30.40.10:FF:000376">
    <property type="entry name" value="Putative E3 ubiquitin-protein ligase RHB1A"/>
    <property type="match status" value="1"/>
</dbReference>
<proteinExistence type="predicted"/>
<evidence type="ECO:0000256" key="1">
    <source>
        <dbReference type="ARBA" id="ARBA00000900"/>
    </source>
</evidence>
<dbReference type="AlphaFoldDB" id="A0A830BXJ2"/>
<dbReference type="EC" id="2.3.2.27" evidence="2"/>
<keyword evidence="11" id="KW-1185">Reference proteome</keyword>
<dbReference type="GO" id="GO:0061630">
    <property type="term" value="F:ubiquitin protein ligase activity"/>
    <property type="evidence" value="ECO:0007669"/>
    <property type="project" value="UniProtKB-EC"/>
</dbReference>
<dbReference type="GO" id="GO:0005829">
    <property type="term" value="C:cytosol"/>
    <property type="evidence" value="ECO:0007669"/>
    <property type="project" value="TreeGrafter"/>
</dbReference>
<dbReference type="PROSITE" id="PS50089">
    <property type="entry name" value="ZF_RING_2"/>
    <property type="match status" value="1"/>
</dbReference>
<evidence type="ECO:0000256" key="7">
    <source>
        <dbReference type="ARBA" id="ARBA00022833"/>
    </source>
</evidence>
<evidence type="ECO:0000259" key="9">
    <source>
        <dbReference type="PROSITE" id="PS50089"/>
    </source>
</evidence>
<evidence type="ECO:0000256" key="5">
    <source>
        <dbReference type="ARBA" id="ARBA00022771"/>
    </source>
</evidence>
<dbReference type="PANTHER" id="PTHR46463:SF76">
    <property type="entry name" value="RING-TYPE DOMAIN-CONTAINING PROTEIN"/>
    <property type="match status" value="1"/>
</dbReference>
<dbReference type="Pfam" id="PF13639">
    <property type="entry name" value="zf-RING_2"/>
    <property type="match status" value="1"/>
</dbReference>
<protein>
    <recommendedName>
        <fullName evidence="2">RING-type E3 ubiquitin transferase</fullName>
        <ecNumber evidence="2">2.3.2.27</ecNumber>
    </recommendedName>
</protein>
<sequence>MRRGLAVGYFSGSRLGWGIGSDFPGFECGPGVWYPHSEEHESLTSHDGVATVLSSGILIDLNLNMSIPDTYRSPPAPIPYDVVLGRPQSTDTEEKPNYLKDENCRNQLDGRQRKVEIGPIKSSPLSVSATDDEDACPTCLEEYDADNPKIMTKCNHHFHMSCILEWMERSDTCPICDQSSESRKMGFFLAVDLRCARHFLLRHRVLTPMQKVQVG</sequence>
<evidence type="ECO:0000313" key="10">
    <source>
        <dbReference type="EMBL" id="GFP91496.1"/>
    </source>
</evidence>
<evidence type="ECO:0000256" key="3">
    <source>
        <dbReference type="ARBA" id="ARBA00022679"/>
    </source>
</evidence>
<dbReference type="SMART" id="SM00184">
    <property type="entry name" value="RING"/>
    <property type="match status" value="1"/>
</dbReference>
<comment type="catalytic activity">
    <reaction evidence="1">
        <text>S-ubiquitinyl-[E2 ubiquitin-conjugating enzyme]-L-cysteine + [acceptor protein]-L-lysine = [E2 ubiquitin-conjugating enzyme]-L-cysteine + N(6)-ubiquitinyl-[acceptor protein]-L-lysine.</text>
        <dbReference type="EC" id="2.3.2.27"/>
    </reaction>
</comment>
<reference evidence="10" key="1">
    <citation type="submission" date="2020-07" db="EMBL/GenBank/DDBJ databases">
        <title>Ethylene signaling mediates host invasion by parasitic plants.</title>
        <authorList>
            <person name="Yoshida S."/>
        </authorList>
    </citation>
    <scope>NUCLEOTIDE SEQUENCE</scope>
    <source>
        <strain evidence="10">Okayama</strain>
    </source>
</reference>
<evidence type="ECO:0000256" key="6">
    <source>
        <dbReference type="ARBA" id="ARBA00022786"/>
    </source>
</evidence>
<keyword evidence="6" id="KW-0833">Ubl conjugation pathway</keyword>
<keyword evidence="4" id="KW-0479">Metal-binding</keyword>
<evidence type="ECO:0000313" key="11">
    <source>
        <dbReference type="Proteomes" id="UP000653305"/>
    </source>
</evidence>
<feature type="domain" description="RING-type" evidence="9">
    <location>
        <begin position="136"/>
        <end position="177"/>
    </location>
</feature>
<dbReference type="InterPro" id="IPR001841">
    <property type="entry name" value="Znf_RING"/>
</dbReference>
<dbReference type="Gene3D" id="3.30.40.10">
    <property type="entry name" value="Zinc/RING finger domain, C3HC4 (zinc finger)"/>
    <property type="match status" value="1"/>
</dbReference>
<dbReference type="PANTHER" id="PTHR46463">
    <property type="entry name" value="ZINC FINGER, RING/FYVE/PHD-TYPE"/>
    <property type="match status" value="1"/>
</dbReference>
<gene>
    <name evidence="10" type="ORF">PHJA_001293600</name>
</gene>
<dbReference type="Proteomes" id="UP000653305">
    <property type="component" value="Unassembled WGS sequence"/>
</dbReference>
<dbReference type="EMBL" id="BMAC01000246">
    <property type="protein sequence ID" value="GFP91496.1"/>
    <property type="molecule type" value="Genomic_DNA"/>
</dbReference>